<dbReference type="PANTHER" id="PTHR46190">
    <property type="entry name" value="SI:CH211-201H21.5-RELATED"/>
    <property type="match status" value="1"/>
</dbReference>
<dbReference type="PROSITE" id="PS50157">
    <property type="entry name" value="ZINC_FINGER_C2H2_2"/>
    <property type="match status" value="1"/>
</dbReference>
<dbReference type="PROSITE" id="PS00028">
    <property type="entry name" value="ZINC_FINGER_C2H2_1"/>
    <property type="match status" value="1"/>
</dbReference>
<dbReference type="InterPro" id="IPR013087">
    <property type="entry name" value="Znf_C2H2_type"/>
</dbReference>
<proteinExistence type="inferred from homology"/>
<keyword evidence="2" id="KW-0479">Metal-binding</keyword>
<reference evidence="4 5" key="1">
    <citation type="journal article" date="2023" name="Sci. Data">
        <title>Genome assembly of the Korean intertidal mud-creeper Batillaria attramentaria.</title>
        <authorList>
            <person name="Patra A.K."/>
            <person name="Ho P.T."/>
            <person name="Jun S."/>
            <person name="Lee S.J."/>
            <person name="Kim Y."/>
            <person name="Won Y.J."/>
        </authorList>
    </citation>
    <scope>NUCLEOTIDE SEQUENCE [LARGE SCALE GENOMIC DNA]</scope>
    <source>
        <strain evidence="4">Wonlab-2016</strain>
    </source>
</reference>
<dbReference type="EMBL" id="JACVVK020000506">
    <property type="protein sequence ID" value="KAK7469719.1"/>
    <property type="molecule type" value="Genomic_DNA"/>
</dbReference>
<evidence type="ECO:0000259" key="3">
    <source>
        <dbReference type="PROSITE" id="PS50157"/>
    </source>
</evidence>
<dbReference type="InterPro" id="IPR052775">
    <property type="entry name" value="IUN_hydrolase"/>
</dbReference>
<keyword evidence="5" id="KW-1185">Reference proteome</keyword>
<keyword evidence="2" id="KW-0863">Zinc-finger</keyword>
<evidence type="ECO:0000256" key="1">
    <source>
        <dbReference type="ARBA" id="ARBA00009176"/>
    </source>
</evidence>
<sequence length="580" mass="64193">MAESCQIKAMFEEFLKEHGKIGKNFVNFAKRDRIMNALRNPKSEKNAQFKQKVKLKKYRILRSEDTGDEYLAIAIEEENGQETLYRRVAFVEEYWDIIKTAHEENGHVAVKNTFRAITARYACLSISIVRKFIELCPVCSAAKPGVKNFQSPSSSATCTSTSAFMGTPSIAAMSDVIADFTVNHTPDAPQAHQFGETHTAVAALHTDVTDVSMLSTSTMDVIFSCHICGKQFKKKLPYQRHLRDHAEYSPSMPLPIADASAKKRIKTEQNRARVQLGRQRAVIIDVDMGIEGAQALMLAASRTDIDILGVLCVNGTVSTEHACNNVLRVLTACTRLDIPVFCGSEKPLVDERFQPTANLPGESWESSVDTRLIKGEQAVSALIRMVNEQPGKITLVCLGPLTNLALALRLDPKLSKKLKQVYILGGNIEGRGGSTLCAERNFHLDPEAAHIVLRECQNITLLPHEVCVRHILAPDFFDGLVHLGTEKSEFVRMSGDERWLTACRTNGCIATCCYAVAIVVDNTIAMETENVYATVELVGVYGRGMMVVDWNGSLGREPNMRIVRSLDLGKIQSLLVAMMN</sequence>
<dbReference type="SUPFAM" id="SSF53590">
    <property type="entry name" value="Nucleoside hydrolase"/>
    <property type="match status" value="1"/>
</dbReference>
<accession>A0ABD0JC32</accession>
<evidence type="ECO:0000256" key="2">
    <source>
        <dbReference type="PROSITE-ProRule" id="PRU00042"/>
    </source>
</evidence>
<dbReference type="Proteomes" id="UP001519460">
    <property type="component" value="Unassembled WGS sequence"/>
</dbReference>
<evidence type="ECO:0000313" key="4">
    <source>
        <dbReference type="EMBL" id="KAK7469719.1"/>
    </source>
</evidence>
<dbReference type="PANTHER" id="PTHR46190:SF1">
    <property type="entry name" value="SI:CH211-201H21.5"/>
    <property type="match status" value="1"/>
</dbReference>
<dbReference type="SMART" id="SM00355">
    <property type="entry name" value="ZnF_C2H2"/>
    <property type="match status" value="1"/>
</dbReference>
<organism evidence="4 5">
    <name type="scientific">Batillaria attramentaria</name>
    <dbReference type="NCBI Taxonomy" id="370345"/>
    <lineage>
        <taxon>Eukaryota</taxon>
        <taxon>Metazoa</taxon>
        <taxon>Spiralia</taxon>
        <taxon>Lophotrochozoa</taxon>
        <taxon>Mollusca</taxon>
        <taxon>Gastropoda</taxon>
        <taxon>Caenogastropoda</taxon>
        <taxon>Sorbeoconcha</taxon>
        <taxon>Cerithioidea</taxon>
        <taxon>Batillariidae</taxon>
        <taxon>Batillaria</taxon>
    </lineage>
</organism>
<dbReference type="GO" id="GO:0016799">
    <property type="term" value="F:hydrolase activity, hydrolyzing N-glycosyl compounds"/>
    <property type="evidence" value="ECO:0007669"/>
    <property type="project" value="UniProtKB-ARBA"/>
</dbReference>
<name>A0ABD0JC32_9CAEN</name>
<dbReference type="Pfam" id="PF01156">
    <property type="entry name" value="IU_nuc_hydro"/>
    <property type="match status" value="1"/>
</dbReference>
<dbReference type="InterPro" id="IPR001910">
    <property type="entry name" value="Inosine/uridine_hydrolase_dom"/>
</dbReference>
<keyword evidence="2" id="KW-0862">Zinc</keyword>
<dbReference type="InterPro" id="IPR036452">
    <property type="entry name" value="Ribo_hydro-like"/>
</dbReference>
<evidence type="ECO:0000313" key="5">
    <source>
        <dbReference type="Proteomes" id="UP001519460"/>
    </source>
</evidence>
<comment type="caution">
    <text evidence="4">The sequence shown here is derived from an EMBL/GenBank/DDBJ whole genome shotgun (WGS) entry which is preliminary data.</text>
</comment>
<dbReference type="GO" id="GO:0008270">
    <property type="term" value="F:zinc ion binding"/>
    <property type="evidence" value="ECO:0007669"/>
    <property type="project" value="UniProtKB-KW"/>
</dbReference>
<feature type="domain" description="C2H2-type" evidence="3">
    <location>
        <begin position="223"/>
        <end position="250"/>
    </location>
</feature>
<comment type="similarity">
    <text evidence="1">Belongs to the IUNH family.</text>
</comment>
<gene>
    <name evidence="4" type="ORF">BaRGS_00036250</name>
</gene>
<protein>
    <recommendedName>
        <fullName evidence="3">C2H2-type domain-containing protein</fullName>
    </recommendedName>
</protein>
<dbReference type="AlphaFoldDB" id="A0ABD0JC32"/>
<dbReference type="Gene3D" id="3.90.245.10">
    <property type="entry name" value="Ribonucleoside hydrolase-like"/>
    <property type="match status" value="1"/>
</dbReference>